<feature type="domain" description="Protein kinase" evidence="2">
    <location>
        <begin position="1"/>
        <end position="62"/>
    </location>
</feature>
<accession>A0A9Q9BKX9</accession>
<evidence type="ECO:0000256" key="1">
    <source>
        <dbReference type="ARBA" id="ARBA00009670"/>
    </source>
</evidence>
<proteinExistence type="inferred from homology"/>
<reference evidence="3" key="1">
    <citation type="submission" date="2021-04" db="EMBL/GenBank/DDBJ databases">
        <title>Complete Genome Sequences of Macrococcus spp. from dog and cattle.</title>
        <authorList>
            <person name="Schwendener S."/>
            <person name="Perreten V."/>
        </authorList>
    </citation>
    <scope>NUCLEOTIDE SEQUENCE</scope>
    <source>
        <strain evidence="3">Epi0143-OL</strain>
    </source>
</reference>
<sequence length="62" mass="6775">MMEMINGTSISKTAVEHPETITAQLINAFLNQILVIGTYHADPHPGNIFIIHDGDIALIEFG</sequence>
<dbReference type="Pfam" id="PF03109">
    <property type="entry name" value="ABC1"/>
    <property type="match status" value="1"/>
</dbReference>
<dbReference type="PANTHER" id="PTHR10566:SF113">
    <property type="entry name" value="PROTEIN ACTIVITY OF BC1 COMPLEX KINASE 7, CHLOROPLASTIC"/>
    <property type="match status" value="1"/>
</dbReference>
<evidence type="ECO:0000313" key="3">
    <source>
        <dbReference type="EMBL" id="UTH13488.1"/>
    </source>
</evidence>
<dbReference type="SUPFAM" id="SSF56112">
    <property type="entry name" value="Protein kinase-like (PK-like)"/>
    <property type="match status" value="1"/>
</dbReference>
<dbReference type="KEGG" id="mequ:KFV11_09685"/>
<dbReference type="EMBL" id="CP073809">
    <property type="protein sequence ID" value="UTH13488.1"/>
    <property type="molecule type" value="Genomic_DNA"/>
</dbReference>
<dbReference type="GO" id="GO:0005524">
    <property type="term" value="F:ATP binding"/>
    <property type="evidence" value="ECO:0007669"/>
    <property type="project" value="InterPro"/>
</dbReference>
<dbReference type="PROSITE" id="PS50011">
    <property type="entry name" value="PROTEIN_KINASE_DOM"/>
    <property type="match status" value="1"/>
</dbReference>
<dbReference type="Proteomes" id="UP001057381">
    <property type="component" value="Chromosome"/>
</dbReference>
<comment type="similarity">
    <text evidence="1">Belongs to the protein kinase superfamily. ADCK protein kinase family.</text>
</comment>
<evidence type="ECO:0000313" key="4">
    <source>
        <dbReference type="Proteomes" id="UP001057381"/>
    </source>
</evidence>
<organism evidence="3 4">
    <name type="scientific">Macrococcus equipercicus</name>
    <dbReference type="NCBI Taxonomy" id="69967"/>
    <lineage>
        <taxon>Bacteria</taxon>
        <taxon>Bacillati</taxon>
        <taxon>Bacillota</taxon>
        <taxon>Bacilli</taxon>
        <taxon>Bacillales</taxon>
        <taxon>Staphylococcaceae</taxon>
        <taxon>Macrococcus</taxon>
    </lineage>
</organism>
<dbReference type="InterPro" id="IPR004147">
    <property type="entry name" value="ABC1_dom"/>
</dbReference>
<evidence type="ECO:0000259" key="2">
    <source>
        <dbReference type="PROSITE" id="PS50011"/>
    </source>
</evidence>
<dbReference type="InterPro" id="IPR050154">
    <property type="entry name" value="UbiB_kinase"/>
</dbReference>
<dbReference type="GO" id="GO:0004672">
    <property type="term" value="F:protein kinase activity"/>
    <property type="evidence" value="ECO:0007669"/>
    <property type="project" value="InterPro"/>
</dbReference>
<dbReference type="PANTHER" id="PTHR10566">
    <property type="entry name" value="CHAPERONE-ACTIVITY OF BC1 COMPLEX CABC1 -RELATED"/>
    <property type="match status" value="1"/>
</dbReference>
<dbReference type="InterPro" id="IPR000719">
    <property type="entry name" value="Prot_kinase_dom"/>
</dbReference>
<dbReference type="AlphaFoldDB" id="A0A9Q9BKX9"/>
<dbReference type="InterPro" id="IPR011009">
    <property type="entry name" value="Kinase-like_dom_sf"/>
</dbReference>
<name>A0A9Q9BKX9_9STAP</name>
<protein>
    <recommendedName>
        <fullName evidence="2">Protein kinase domain-containing protein</fullName>
    </recommendedName>
</protein>
<gene>
    <name evidence="3" type="ORF">KFV11_09685</name>
</gene>